<dbReference type="RefSeq" id="WP_009576017.1">
    <property type="nucleotide sequence ID" value="NZ_AEIG01000054.1"/>
</dbReference>
<dbReference type="GO" id="GO:0071973">
    <property type="term" value="P:bacterial-type flagellum-dependent cell motility"/>
    <property type="evidence" value="ECO:0007669"/>
    <property type="project" value="InterPro"/>
</dbReference>
<keyword evidence="4" id="KW-0964">Secreted</keyword>
<dbReference type="Pfam" id="PF00669">
    <property type="entry name" value="Flagellin_N"/>
    <property type="match status" value="1"/>
</dbReference>
<name>F3L2L0_9GAMM</name>
<dbReference type="NCBIfam" id="TIGR02550">
    <property type="entry name" value="flagell_flgL"/>
    <property type="match status" value="1"/>
</dbReference>
<keyword evidence="7" id="KW-0969">Cilium</keyword>
<dbReference type="eggNOG" id="COG2931">
    <property type="taxonomic scope" value="Bacteria"/>
</dbReference>
<evidence type="ECO:0000313" key="7">
    <source>
        <dbReference type="EMBL" id="EGG29426.1"/>
    </source>
</evidence>
<evidence type="ECO:0000313" key="8">
    <source>
        <dbReference type="Proteomes" id="UP000005615"/>
    </source>
</evidence>
<dbReference type="Proteomes" id="UP000005615">
    <property type="component" value="Unassembled WGS sequence"/>
</dbReference>
<dbReference type="InterPro" id="IPR001029">
    <property type="entry name" value="Flagellin_N"/>
</dbReference>
<accession>F3L2L0</accession>
<dbReference type="SUPFAM" id="SSF64518">
    <property type="entry name" value="Phase 1 flagellin"/>
    <property type="match status" value="1"/>
</dbReference>
<dbReference type="PANTHER" id="PTHR42792">
    <property type="entry name" value="FLAGELLIN"/>
    <property type="match status" value="1"/>
</dbReference>
<dbReference type="STRING" id="2518989.IMCC3088_1784"/>
<dbReference type="PANTHER" id="PTHR42792:SF1">
    <property type="entry name" value="FLAGELLAR HOOK-ASSOCIATED PROTEIN 3"/>
    <property type="match status" value="1"/>
</dbReference>
<evidence type="ECO:0000256" key="1">
    <source>
        <dbReference type="ARBA" id="ARBA00004365"/>
    </source>
</evidence>
<dbReference type="Gene3D" id="1.20.1330.10">
    <property type="entry name" value="f41 fragment of flagellin, N-terminal domain"/>
    <property type="match status" value="1"/>
</dbReference>
<comment type="caution">
    <text evidence="7">The sequence shown here is derived from an EMBL/GenBank/DDBJ whole genome shotgun (WGS) entry which is preliminary data.</text>
</comment>
<keyword evidence="7" id="KW-0282">Flagellum</keyword>
<dbReference type="EMBL" id="AEIG01000054">
    <property type="protein sequence ID" value="EGG29426.1"/>
    <property type="molecule type" value="Genomic_DNA"/>
</dbReference>
<dbReference type="GO" id="GO:0009424">
    <property type="term" value="C:bacterial-type flagellum hook"/>
    <property type="evidence" value="ECO:0007669"/>
    <property type="project" value="InterPro"/>
</dbReference>
<dbReference type="GO" id="GO:0005576">
    <property type="term" value="C:extracellular region"/>
    <property type="evidence" value="ECO:0007669"/>
    <property type="project" value="UniProtKB-SubCell"/>
</dbReference>
<organism evidence="7 8">
    <name type="scientific">Aequoribacter fuscus</name>
    <dbReference type="NCBI Taxonomy" id="2518989"/>
    <lineage>
        <taxon>Bacteria</taxon>
        <taxon>Pseudomonadati</taxon>
        <taxon>Pseudomonadota</taxon>
        <taxon>Gammaproteobacteria</taxon>
        <taxon>Cellvibrionales</taxon>
        <taxon>Halieaceae</taxon>
        <taxon>Aequoribacter</taxon>
    </lineage>
</organism>
<comment type="subcellular location">
    <subcellularLocation>
        <location evidence="1">Bacterial flagellum</location>
    </subcellularLocation>
    <subcellularLocation>
        <location evidence="2">Secreted</location>
    </subcellularLocation>
</comment>
<proteinExistence type="inferred from homology"/>
<dbReference type="OrthoDB" id="9768249at2"/>
<reference evidence="7 8" key="1">
    <citation type="journal article" date="2011" name="J. Bacteriol.">
        <title>Genome sequence of strain IMCC3088, a proteorhodopsin-containing marine bacterium belonging to the OM60/NOR5 clade.</title>
        <authorList>
            <person name="Jang Y."/>
            <person name="Oh H.M."/>
            <person name="Kang I."/>
            <person name="Lee K."/>
            <person name="Yang S.J."/>
            <person name="Cho J.C."/>
        </authorList>
    </citation>
    <scope>NUCLEOTIDE SEQUENCE [LARGE SCALE GENOMIC DNA]</scope>
    <source>
        <strain evidence="7 8">IMCC3088</strain>
    </source>
</reference>
<comment type="similarity">
    <text evidence="3">Belongs to the bacterial flagellin family.</text>
</comment>
<dbReference type="GO" id="GO:0005198">
    <property type="term" value="F:structural molecule activity"/>
    <property type="evidence" value="ECO:0007669"/>
    <property type="project" value="InterPro"/>
</dbReference>
<dbReference type="InterPro" id="IPR001492">
    <property type="entry name" value="Flagellin"/>
</dbReference>
<evidence type="ECO:0000259" key="6">
    <source>
        <dbReference type="Pfam" id="PF00669"/>
    </source>
</evidence>
<dbReference type="eggNOG" id="COG1344">
    <property type="taxonomic scope" value="Bacteria"/>
</dbReference>
<evidence type="ECO:0000256" key="3">
    <source>
        <dbReference type="ARBA" id="ARBA00005709"/>
    </source>
</evidence>
<feature type="domain" description="Flagellin N-terminal" evidence="6">
    <location>
        <begin position="5"/>
        <end position="140"/>
    </location>
</feature>
<protein>
    <submittedName>
        <fullName evidence="7">Flagellar hook-associated protein flgL</fullName>
    </submittedName>
</protein>
<sequence>MKISTGQFFRNSINQMQQQQAKVAQLQAQLGSGSQLVNPSDNPSKSASINRLTSAIERQDVFARNLNAVETRLSTEEVALRSVSDIMRRVNQLTISAASDTLTAVDRRIVAAEITGLRDELFNLSNTQDSFGNYIFAGSQSSEPAFVKDAYDRVQYNGDYSEVEVNVTDNRKMVINTIGTRAFSQVDRDGGSAIFGSSFTSADTGSQQPSGWVVNNVQLVSGAAVAGFTSLVDDDYPTLNTVSDNPAVTSSSFSSQVVADGVEAGEKSLEMTTTASLDNYGVIRGPVVTAGEARSLSVGDKVTLNFKANGGGDQVDVMAYLLNARTGEMQAVVNQTLSADDDGDWQSVEISVEKYGDYKVVFVGGAYDADGDGSVNTSVQLGDVSITRPGEAQKADYFQVLDDLLYDLNTNNGSGIRERLGEVSQLVDASTVALSMTAGRASTIVSQKLILEDAQVRLSVLLSGEKDLDYASAVTELSKEAMALEALQSSFAKISQLTLFDYIR</sequence>
<dbReference type="InterPro" id="IPR013384">
    <property type="entry name" value="Flagell_FlgL"/>
</dbReference>
<gene>
    <name evidence="7" type="ORF">IMCC3088_1784</name>
</gene>
<keyword evidence="5" id="KW-0975">Bacterial flagellum</keyword>
<dbReference type="AlphaFoldDB" id="F3L2L0"/>
<evidence type="ECO:0000256" key="5">
    <source>
        <dbReference type="ARBA" id="ARBA00023143"/>
    </source>
</evidence>
<keyword evidence="7" id="KW-0966">Cell projection</keyword>
<evidence type="ECO:0000256" key="2">
    <source>
        <dbReference type="ARBA" id="ARBA00004613"/>
    </source>
</evidence>
<evidence type="ECO:0000256" key="4">
    <source>
        <dbReference type="ARBA" id="ARBA00022525"/>
    </source>
</evidence>
<keyword evidence="8" id="KW-1185">Reference proteome</keyword>